<gene>
    <name evidence="9" type="ORF">GH714_032642</name>
</gene>
<evidence type="ECO:0000313" key="10">
    <source>
        <dbReference type="Proteomes" id="UP000467840"/>
    </source>
</evidence>
<accession>A0A6A6NDL7</accession>
<dbReference type="GO" id="GO:0055085">
    <property type="term" value="P:transmembrane transport"/>
    <property type="evidence" value="ECO:0007669"/>
    <property type="project" value="InterPro"/>
</dbReference>
<proteinExistence type="inferred from homology"/>
<dbReference type="Pfam" id="PF00153">
    <property type="entry name" value="Mito_carr"/>
    <property type="match status" value="2"/>
</dbReference>
<evidence type="ECO:0000256" key="6">
    <source>
        <dbReference type="PROSITE-ProRule" id="PRU00282"/>
    </source>
</evidence>
<evidence type="ECO:0000256" key="2">
    <source>
        <dbReference type="ARBA" id="ARBA00022448"/>
    </source>
</evidence>
<dbReference type="InterPro" id="IPR002067">
    <property type="entry name" value="MCP"/>
</dbReference>
<protein>
    <submittedName>
        <fullName evidence="9">Uncharacterized protein</fullName>
    </submittedName>
</protein>
<keyword evidence="8" id="KW-1133">Transmembrane helix</keyword>
<organism evidence="9 10">
    <name type="scientific">Hevea brasiliensis</name>
    <name type="common">Para rubber tree</name>
    <name type="synonym">Siphonia brasiliensis</name>
    <dbReference type="NCBI Taxonomy" id="3981"/>
    <lineage>
        <taxon>Eukaryota</taxon>
        <taxon>Viridiplantae</taxon>
        <taxon>Streptophyta</taxon>
        <taxon>Embryophyta</taxon>
        <taxon>Tracheophyta</taxon>
        <taxon>Spermatophyta</taxon>
        <taxon>Magnoliopsida</taxon>
        <taxon>eudicotyledons</taxon>
        <taxon>Gunneridae</taxon>
        <taxon>Pentapetalae</taxon>
        <taxon>rosids</taxon>
        <taxon>fabids</taxon>
        <taxon>Malpighiales</taxon>
        <taxon>Euphorbiaceae</taxon>
        <taxon>Crotonoideae</taxon>
        <taxon>Micrandreae</taxon>
        <taxon>Hevea</taxon>
    </lineage>
</organism>
<evidence type="ECO:0000256" key="3">
    <source>
        <dbReference type="ARBA" id="ARBA00022692"/>
    </source>
</evidence>
<evidence type="ECO:0000313" key="9">
    <source>
        <dbReference type="EMBL" id="KAF2322986.1"/>
    </source>
</evidence>
<reference evidence="9 10" key="1">
    <citation type="journal article" date="2020" name="Mol. Plant">
        <title>The Chromosome-Based Rubber Tree Genome Provides New Insights into Spurge Genome Evolution and Rubber Biosynthesis.</title>
        <authorList>
            <person name="Liu J."/>
            <person name="Shi C."/>
            <person name="Shi C.C."/>
            <person name="Li W."/>
            <person name="Zhang Q.J."/>
            <person name="Zhang Y."/>
            <person name="Li K."/>
            <person name="Lu H.F."/>
            <person name="Shi C."/>
            <person name="Zhu S.T."/>
            <person name="Xiao Z.Y."/>
            <person name="Nan H."/>
            <person name="Yue Y."/>
            <person name="Zhu X.G."/>
            <person name="Wu Y."/>
            <person name="Hong X.N."/>
            <person name="Fan G.Y."/>
            <person name="Tong Y."/>
            <person name="Zhang D."/>
            <person name="Mao C.L."/>
            <person name="Liu Y.L."/>
            <person name="Hao S.J."/>
            <person name="Liu W.Q."/>
            <person name="Lv M.Q."/>
            <person name="Zhang H.B."/>
            <person name="Liu Y."/>
            <person name="Hu-Tang G.R."/>
            <person name="Wang J.P."/>
            <person name="Wang J.H."/>
            <person name="Sun Y.H."/>
            <person name="Ni S.B."/>
            <person name="Chen W.B."/>
            <person name="Zhang X.C."/>
            <person name="Jiao Y.N."/>
            <person name="Eichler E.E."/>
            <person name="Li G.H."/>
            <person name="Liu X."/>
            <person name="Gao L.Z."/>
        </authorList>
    </citation>
    <scope>NUCLEOTIDE SEQUENCE [LARGE SCALE GENOMIC DNA]</scope>
    <source>
        <strain evidence="10">cv. GT1</strain>
        <tissue evidence="9">Leaf</tissue>
    </source>
</reference>
<keyword evidence="4" id="KW-0677">Repeat</keyword>
<dbReference type="InterPro" id="IPR018108">
    <property type="entry name" value="MCP_transmembrane"/>
</dbReference>
<dbReference type="PANTHER" id="PTHR24089">
    <property type="entry name" value="SOLUTE CARRIER FAMILY 25"/>
    <property type="match status" value="1"/>
</dbReference>
<feature type="repeat" description="Solcar" evidence="6">
    <location>
        <begin position="48"/>
        <end position="116"/>
    </location>
</feature>
<dbReference type="AlphaFoldDB" id="A0A6A6NDL7"/>
<feature type="transmembrane region" description="Helical" evidence="8">
    <location>
        <begin position="12"/>
        <end position="31"/>
    </location>
</feature>
<dbReference type="EMBL" id="JAAGAX010000002">
    <property type="protein sequence ID" value="KAF2322986.1"/>
    <property type="molecule type" value="Genomic_DNA"/>
</dbReference>
<dbReference type="SUPFAM" id="SSF103506">
    <property type="entry name" value="Mitochondrial carrier"/>
    <property type="match status" value="1"/>
</dbReference>
<feature type="transmembrane region" description="Helical" evidence="8">
    <location>
        <begin position="51"/>
        <end position="71"/>
    </location>
</feature>
<evidence type="ECO:0000256" key="5">
    <source>
        <dbReference type="ARBA" id="ARBA00023136"/>
    </source>
</evidence>
<dbReference type="PRINTS" id="PR00926">
    <property type="entry name" value="MITOCARRIER"/>
</dbReference>
<dbReference type="InterPro" id="IPR023395">
    <property type="entry name" value="MCP_dom_sf"/>
</dbReference>
<dbReference type="GO" id="GO:0016020">
    <property type="term" value="C:membrane"/>
    <property type="evidence" value="ECO:0007669"/>
    <property type="project" value="UniProtKB-SubCell"/>
</dbReference>
<dbReference type="PROSITE" id="PS50920">
    <property type="entry name" value="SOLCAR"/>
    <property type="match status" value="2"/>
</dbReference>
<keyword evidence="2 7" id="KW-0813">Transport</keyword>
<dbReference type="Gene3D" id="1.50.40.10">
    <property type="entry name" value="Mitochondrial carrier domain"/>
    <property type="match status" value="1"/>
</dbReference>
<comment type="subcellular location">
    <subcellularLocation>
        <location evidence="1">Membrane</location>
        <topology evidence="1">Multi-pass membrane protein</topology>
    </subcellularLocation>
</comment>
<comment type="similarity">
    <text evidence="7">Belongs to the mitochondrial carrier (TC 2.A.29) family.</text>
</comment>
<evidence type="ECO:0000256" key="4">
    <source>
        <dbReference type="ARBA" id="ARBA00022737"/>
    </source>
</evidence>
<dbReference type="Proteomes" id="UP000467840">
    <property type="component" value="Chromosome 11"/>
</dbReference>
<evidence type="ECO:0000256" key="8">
    <source>
        <dbReference type="SAM" id="Phobius"/>
    </source>
</evidence>
<keyword evidence="10" id="KW-1185">Reference proteome</keyword>
<keyword evidence="5 6" id="KW-0472">Membrane</keyword>
<name>A0A6A6NDL7_HEVBR</name>
<evidence type="ECO:0000256" key="7">
    <source>
        <dbReference type="RuleBase" id="RU000488"/>
    </source>
</evidence>
<evidence type="ECO:0000256" key="1">
    <source>
        <dbReference type="ARBA" id="ARBA00004141"/>
    </source>
</evidence>
<sequence>MGSGRTAAFYRGLIPSLLGMIPYAGIDLAAYETLKDMSKKYILHDSEPGPLVQLGCGTLSGALGATCVYPLQVVRTRMQAQRSNMGNAYKGMSDVFRRTFQHEGLGDSTKGYFLTC</sequence>
<comment type="caution">
    <text evidence="9">The sequence shown here is derived from an EMBL/GenBank/DDBJ whole genome shotgun (WGS) entry which is preliminary data.</text>
</comment>
<feature type="repeat" description="Solcar" evidence="6">
    <location>
        <begin position="1"/>
        <end position="37"/>
    </location>
</feature>
<keyword evidence="3 6" id="KW-0812">Transmembrane</keyword>